<evidence type="ECO:0000313" key="1">
    <source>
        <dbReference type="EMBL" id="GFO27465.1"/>
    </source>
</evidence>
<accession>A0AAV4C7S1</accession>
<reference evidence="1 2" key="1">
    <citation type="journal article" date="2021" name="Elife">
        <title>Chloroplast acquisition without the gene transfer in kleptoplastic sea slugs, Plakobranchus ocellatus.</title>
        <authorList>
            <person name="Maeda T."/>
            <person name="Takahashi S."/>
            <person name="Yoshida T."/>
            <person name="Shimamura S."/>
            <person name="Takaki Y."/>
            <person name="Nagai Y."/>
            <person name="Toyoda A."/>
            <person name="Suzuki Y."/>
            <person name="Arimoto A."/>
            <person name="Ishii H."/>
            <person name="Satoh N."/>
            <person name="Nishiyama T."/>
            <person name="Hasebe M."/>
            <person name="Maruyama T."/>
            <person name="Minagawa J."/>
            <person name="Obokata J."/>
            <person name="Shigenobu S."/>
        </authorList>
    </citation>
    <scope>NUCLEOTIDE SEQUENCE [LARGE SCALE GENOMIC DNA]</scope>
</reference>
<sequence>MASPQQGDLKLSCVLSGQGAACGARTPRQRDPADLRETLHLAMTPTCYNFACILAVLVCLSPLSRASPLESIEGPVEPVISLSQMAPDHACLFICTLCFPELKDTQHLMDCSNKVCGPVSEGRCAMEKFIWLGHHCKGYQIVESMWSASGMH</sequence>
<dbReference type="EMBL" id="BLXT01005922">
    <property type="protein sequence ID" value="GFO27465.1"/>
    <property type="molecule type" value="Genomic_DNA"/>
</dbReference>
<evidence type="ECO:0000313" key="2">
    <source>
        <dbReference type="Proteomes" id="UP000735302"/>
    </source>
</evidence>
<keyword evidence="2" id="KW-1185">Reference proteome</keyword>
<organism evidence="1 2">
    <name type="scientific">Plakobranchus ocellatus</name>
    <dbReference type="NCBI Taxonomy" id="259542"/>
    <lineage>
        <taxon>Eukaryota</taxon>
        <taxon>Metazoa</taxon>
        <taxon>Spiralia</taxon>
        <taxon>Lophotrochozoa</taxon>
        <taxon>Mollusca</taxon>
        <taxon>Gastropoda</taxon>
        <taxon>Heterobranchia</taxon>
        <taxon>Euthyneura</taxon>
        <taxon>Panpulmonata</taxon>
        <taxon>Sacoglossa</taxon>
        <taxon>Placobranchoidea</taxon>
        <taxon>Plakobranchidae</taxon>
        <taxon>Plakobranchus</taxon>
    </lineage>
</organism>
<dbReference type="AlphaFoldDB" id="A0AAV4C7S1"/>
<gene>
    <name evidence="1" type="ORF">PoB_005397000</name>
</gene>
<proteinExistence type="predicted"/>
<name>A0AAV4C7S1_9GAST</name>
<dbReference type="Proteomes" id="UP000735302">
    <property type="component" value="Unassembled WGS sequence"/>
</dbReference>
<comment type="caution">
    <text evidence="1">The sequence shown here is derived from an EMBL/GenBank/DDBJ whole genome shotgun (WGS) entry which is preliminary data.</text>
</comment>
<protein>
    <submittedName>
        <fullName evidence="1">Clionin-like peptide</fullName>
    </submittedName>
</protein>